<reference evidence="9 10" key="1">
    <citation type="submission" date="2016-11" db="EMBL/GenBank/DDBJ databases">
        <authorList>
            <person name="Jaros S."/>
            <person name="Januszkiewicz K."/>
            <person name="Wedrychowicz H."/>
        </authorList>
    </citation>
    <scope>NUCLEOTIDE SEQUENCE [LARGE SCALE GENOMIC DNA]</scope>
    <source>
        <strain evidence="9 10">DSM 15692</strain>
    </source>
</reference>
<sequence length="427" mass="45000">MTDFKFKEMSSAKNIALSLQHLLAMYAGAVVVPIIIAGALNYTPEQTAYIIAADIVICAIATFLQIYKGKYIGIGLPVVMATTFTGIGPIVQAGTEYSPAVAYGSVFAAGIVMLFLAPVFAKLNRLFPTLVTGIVVSLIGLTLIPVSINYLAGGDEAVNYGSIEHLIVGGVTFVIILLLYRYTQGFIQSISILIGMLGGMAVAGLFGQLDFSSVQTAPWFQIPIPFKITSLEFEIGSIVSLVIVGIVTIIEATGNYLALGSMMDQKIEESDLRKGYFSAAIAFILSGIFNTNPQTAFSQNLGVVQMSGVKKREVILNLVVLMLIAGFIPKIGIIATAVPTPVLGGAMIFLFGNVLAYGMSVIGSVDLSGNNSLIVGAAIVMGVGVTVNPEAFAQLPAWISWMTSSGIVAGTIVAVLLNLFFNGLEKE</sequence>
<feature type="transmembrane region" description="Helical" evidence="8">
    <location>
        <begin position="48"/>
        <end position="67"/>
    </location>
</feature>
<proteinExistence type="inferred from homology"/>
<dbReference type="GO" id="GO:0005886">
    <property type="term" value="C:plasma membrane"/>
    <property type="evidence" value="ECO:0007669"/>
    <property type="project" value="UniProtKB-SubCell"/>
</dbReference>
<protein>
    <submittedName>
        <fullName evidence="9">Xanthine permease</fullName>
    </submittedName>
</protein>
<dbReference type="STRING" id="1121025.SAMN02745249_00899"/>
<name>A0A1M4VEH4_9LACT</name>
<feature type="transmembrane region" description="Helical" evidence="8">
    <location>
        <begin position="127"/>
        <end position="148"/>
    </location>
</feature>
<dbReference type="EMBL" id="FQUF01000011">
    <property type="protein sequence ID" value="SHE67394.1"/>
    <property type="molecule type" value="Genomic_DNA"/>
</dbReference>
<dbReference type="PANTHER" id="PTHR42810:SF4">
    <property type="entry name" value="URIC ACID TRANSPORTER UACT"/>
    <property type="match status" value="1"/>
</dbReference>
<feature type="transmembrane region" description="Helical" evidence="8">
    <location>
        <begin position="373"/>
        <end position="392"/>
    </location>
</feature>
<keyword evidence="3" id="KW-0813">Transport</keyword>
<evidence type="ECO:0000313" key="10">
    <source>
        <dbReference type="Proteomes" id="UP000184128"/>
    </source>
</evidence>
<comment type="subcellular location">
    <subcellularLocation>
        <location evidence="1">Cell membrane</location>
        <topology evidence="1">Multi-pass membrane protein</topology>
    </subcellularLocation>
</comment>
<dbReference type="InterPro" id="IPR006042">
    <property type="entry name" value="Xan_ur_permease"/>
</dbReference>
<dbReference type="NCBIfam" id="TIGR03173">
    <property type="entry name" value="pbuX"/>
    <property type="match status" value="1"/>
</dbReference>
<dbReference type="NCBIfam" id="TIGR00801">
    <property type="entry name" value="ncs2"/>
    <property type="match status" value="1"/>
</dbReference>
<keyword evidence="7 8" id="KW-0472">Membrane</keyword>
<dbReference type="NCBIfam" id="NF037981">
    <property type="entry name" value="NCS2_1"/>
    <property type="match status" value="1"/>
</dbReference>
<gene>
    <name evidence="9" type="ORF">SAMN02745249_00899</name>
</gene>
<evidence type="ECO:0000256" key="8">
    <source>
        <dbReference type="SAM" id="Phobius"/>
    </source>
</evidence>
<feature type="transmembrane region" description="Helical" evidence="8">
    <location>
        <begin position="192"/>
        <end position="209"/>
    </location>
</feature>
<feature type="transmembrane region" description="Helical" evidence="8">
    <location>
        <begin position="398"/>
        <end position="421"/>
    </location>
</feature>
<organism evidence="9 10">
    <name type="scientific">Atopostipes suicloacalis DSM 15692</name>
    <dbReference type="NCBI Taxonomy" id="1121025"/>
    <lineage>
        <taxon>Bacteria</taxon>
        <taxon>Bacillati</taxon>
        <taxon>Bacillota</taxon>
        <taxon>Bacilli</taxon>
        <taxon>Lactobacillales</taxon>
        <taxon>Carnobacteriaceae</taxon>
        <taxon>Atopostipes</taxon>
    </lineage>
</organism>
<keyword evidence="4" id="KW-1003">Cell membrane</keyword>
<dbReference type="PROSITE" id="PS01116">
    <property type="entry name" value="XANTH_URACIL_PERMASE"/>
    <property type="match status" value="1"/>
</dbReference>
<feature type="transmembrane region" description="Helical" evidence="8">
    <location>
        <begin position="74"/>
        <end position="94"/>
    </location>
</feature>
<dbReference type="Pfam" id="PF00860">
    <property type="entry name" value="Xan_ur_permease"/>
    <property type="match status" value="1"/>
</dbReference>
<evidence type="ECO:0000256" key="1">
    <source>
        <dbReference type="ARBA" id="ARBA00004651"/>
    </source>
</evidence>
<keyword evidence="5 8" id="KW-0812">Transmembrane</keyword>
<evidence type="ECO:0000256" key="4">
    <source>
        <dbReference type="ARBA" id="ARBA00022475"/>
    </source>
</evidence>
<comment type="similarity">
    <text evidence="2">Belongs to the nucleobase:cation symporter-2 (NCS2) (TC 2.A.40) family.</text>
</comment>
<accession>A0A1M4VEH4</accession>
<feature type="transmembrane region" description="Helical" evidence="8">
    <location>
        <begin position="21"/>
        <end position="42"/>
    </location>
</feature>
<evidence type="ECO:0000256" key="2">
    <source>
        <dbReference type="ARBA" id="ARBA00008821"/>
    </source>
</evidence>
<feature type="transmembrane region" description="Helical" evidence="8">
    <location>
        <begin position="235"/>
        <end position="258"/>
    </location>
</feature>
<keyword evidence="6 8" id="KW-1133">Transmembrane helix</keyword>
<dbReference type="OrthoDB" id="9805749at2"/>
<dbReference type="GO" id="GO:0042907">
    <property type="term" value="F:xanthine transmembrane transporter activity"/>
    <property type="evidence" value="ECO:0007669"/>
    <property type="project" value="TreeGrafter"/>
</dbReference>
<evidence type="ECO:0000256" key="3">
    <source>
        <dbReference type="ARBA" id="ARBA00022448"/>
    </source>
</evidence>
<feature type="transmembrane region" description="Helical" evidence="8">
    <location>
        <begin position="100"/>
        <end position="120"/>
    </location>
</feature>
<dbReference type="PANTHER" id="PTHR42810">
    <property type="entry name" value="PURINE PERMEASE C1399.01C-RELATED"/>
    <property type="match status" value="1"/>
</dbReference>
<dbReference type="InterPro" id="IPR006043">
    <property type="entry name" value="NCS2"/>
</dbReference>
<evidence type="ECO:0000313" key="9">
    <source>
        <dbReference type="EMBL" id="SHE67394.1"/>
    </source>
</evidence>
<dbReference type="RefSeq" id="WP_073297051.1">
    <property type="nucleotide sequence ID" value="NZ_FQUF01000011.1"/>
</dbReference>
<evidence type="ECO:0000256" key="5">
    <source>
        <dbReference type="ARBA" id="ARBA00022692"/>
    </source>
</evidence>
<evidence type="ECO:0000256" key="7">
    <source>
        <dbReference type="ARBA" id="ARBA00023136"/>
    </source>
</evidence>
<feature type="transmembrane region" description="Helical" evidence="8">
    <location>
        <begin position="160"/>
        <end position="180"/>
    </location>
</feature>
<evidence type="ECO:0000256" key="6">
    <source>
        <dbReference type="ARBA" id="ARBA00022989"/>
    </source>
</evidence>
<feature type="transmembrane region" description="Helical" evidence="8">
    <location>
        <begin position="342"/>
        <end position="361"/>
    </location>
</feature>
<dbReference type="InterPro" id="IPR017588">
    <property type="entry name" value="UacT-like"/>
</dbReference>
<keyword evidence="10" id="KW-1185">Reference proteome</keyword>
<dbReference type="Proteomes" id="UP000184128">
    <property type="component" value="Unassembled WGS sequence"/>
</dbReference>
<dbReference type="AlphaFoldDB" id="A0A1M4VEH4"/>
<feature type="transmembrane region" description="Helical" evidence="8">
    <location>
        <begin position="314"/>
        <end position="336"/>
    </location>
</feature>